<reference evidence="2 3" key="1">
    <citation type="submission" date="2020-08" db="EMBL/GenBank/DDBJ databases">
        <title>Genomic Encyclopedia of Type Strains, Phase IV (KMG-IV): sequencing the most valuable type-strain genomes for metagenomic binning, comparative biology and taxonomic classification.</title>
        <authorList>
            <person name="Goeker M."/>
        </authorList>
    </citation>
    <scope>NUCLEOTIDE SEQUENCE [LARGE SCALE GENOMIC DNA]</scope>
    <source>
        <strain evidence="2 3">DSM 101064</strain>
    </source>
</reference>
<dbReference type="AlphaFoldDB" id="A0A7W9BHH9"/>
<dbReference type="Proteomes" id="UP000535415">
    <property type="component" value="Unassembled WGS sequence"/>
</dbReference>
<keyword evidence="1" id="KW-0732">Signal</keyword>
<evidence type="ECO:0008006" key="4">
    <source>
        <dbReference type="Google" id="ProtNLM"/>
    </source>
</evidence>
<feature type="signal peptide" evidence="1">
    <location>
        <begin position="1"/>
        <end position="26"/>
    </location>
</feature>
<evidence type="ECO:0000313" key="3">
    <source>
        <dbReference type="Proteomes" id="UP000535415"/>
    </source>
</evidence>
<evidence type="ECO:0000256" key="1">
    <source>
        <dbReference type="SAM" id="SignalP"/>
    </source>
</evidence>
<evidence type="ECO:0000313" key="2">
    <source>
        <dbReference type="EMBL" id="MBB5720585.1"/>
    </source>
</evidence>
<sequence length="90" mass="9354">MTRFGKLISGFGGVALVATLPMLLGAAGPTDPIQATHFVSSGRAVNTIADMSAADQSQARAQIWALTGRTNAPTCSDDASCFELVQTQLR</sequence>
<dbReference type="RefSeq" id="WP_183524155.1">
    <property type="nucleotide sequence ID" value="NZ_JACIJM010000001.1"/>
</dbReference>
<comment type="caution">
    <text evidence="2">The sequence shown here is derived from an EMBL/GenBank/DDBJ whole genome shotgun (WGS) entry which is preliminary data.</text>
</comment>
<protein>
    <recommendedName>
        <fullName evidence="4">UrcA family protein</fullName>
    </recommendedName>
</protein>
<organism evidence="2 3">
    <name type="scientific">Yoonia ponticola</name>
    <dbReference type="NCBI Taxonomy" id="1524255"/>
    <lineage>
        <taxon>Bacteria</taxon>
        <taxon>Pseudomonadati</taxon>
        <taxon>Pseudomonadota</taxon>
        <taxon>Alphaproteobacteria</taxon>
        <taxon>Rhodobacterales</taxon>
        <taxon>Paracoccaceae</taxon>
        <taxon>Yoonia</taxon>
    </lineage>
</organism>
<name>A0A7W9BHH9_9RHOB</name>
<gene>
    <name evidence="2" type="ORF">FHS72_000189</name>
</gene>
<keyword evidence="3" id="KW-1185">Reference proteome</keyword>
<dbReference type="EMBL" id="JACIJM010000001">
    <property type="protein sequence ID" value="MBB5720585.1"/>
    <property type="molecule type" value="Genomic_DNA"/>
</dbReference>
<accession>A0A7W9BHH9</accession>
<feature type="chain" id="PRO_5030909354" description="UrcA family protein" evidence="1">
    <location>
        <begin position="27"/>
        <end position="90"/>
    </location>
</feature>
<proteinExistence type="predicted"/>